<protein>
    <submittedName>
        <fullName evidence="1">Uncharacterized protein</fullName>
    </submittedName>
</protein>
<sequence length="76" mass="8604">MDNPTAALSMPHPLTPISVQDRYALMRTAELFRQEQRTTRAPADKEVIGAIAELTDAMRRGDAGAFHRNLCSMWFR</sequence>
<organism evidence="1 2">
    <name type="scientific">Rhodovarius crocodyli</name>
    <dbReference type="NCBI Taxonomy" id="1979269"/>
    <lineage>
        <taxon>Bacteria</taxon>
        <taxon>Pseudomonadati</taxon>
        <taxon>Pseudomonadota</taxon>
        <taxon>Alphaproteobacteria</taxon>
        <taxon>Acetobacterales</taxon>
        <taxon>Roseomonadaceae</taxon>
        <taxon>Rhodovarius</taxon>
    </lineage>
</organism>
<reference evidence="1 2" key="1">
    <citation type="submission" date="2019-01" db="EMBL/GenBank/DDBJ databases">
        <authorList>
            <person name="Chen W.-M."/>
        </authorList>
    </citation>
    <scope>NUCLEOTIDE SEQUENCE [LARGE SCALE GENOMIC DNA]</scope>
    <source>
        <strain evidence="1 2">CCP-6</strain>
    </source>
</reference>
<dbReference type="AlphaFoldDB" id="A0A437M1B8"/>
<dbReference type="RefSeq" id="WP_127789792.1">
    <property type="nucleotide sequence ID" value="NZ_SACL01000011.1"/>
</dbReference>
<dbReference type="EMBL" id="SACL01000011">
    <property type="protein sequence ID" value="RVT91375.1"/>
    <property type="molecule type" value="Genomic_DNA"/>
</dbReference>
<gene>
    <name evidence="1" type="ORF">EOD42_22230</name>
</gene>
<keyword evidence="2" id="KW-1185">Reference proteome</keyword>
<name>A0A437M1B8_9PROT</name>
<comment type="caution">
    <text evidence="1">The sequence shown here is derived from an EMBL/GenBank/DDBJ whole genome shotgun (WGS) entry which is preliminary data.</text>
</comment>
<dbReference type="Proteomes" id="UP000282957">
    <property type="component" value="Unassembled WGS sequence"/>
</dbReference>
<evidence type="ECO:0000313" key="2">
    <source>
        <dbReference type="Proteomes" id="UP000282957"/>
    </source>
</evidence>
<accession>A0A437M1B8</accession>
<proteinExistence type="predicted"/>
<evidence type="ECO:0000313" key="1">
    <source>
        <dbReference type="EMBL" id="RVT91375.1"/>
    </source>
</evidence>